<name>A0ABW7VPT4_9NOCA</name>
<keyword evidence="13" id="KW-1185">Reference proteome</keyword>
<evidence type="ECO:0000259" key="11">
    <source>
        <dbReference type="Pfam" id="PF24878"/>
    </source>
</evidence>
<keyword evidence="2" id="KW-1003">Cell membrane</keyword>
<dbReference type="EMBL" id="JBIRYL010000001">
    <property type="protein sequence ID" value="MFI2228622.1"/>
    <property type="molecule type" value="Genomic_DNA"/>
</dbReference>
<accession>A0ABW7VPT4</accession>
<feature type="region of interest" description="Disordered" evidence="8">
    <location>
        <begin position="469"/>
        <end position="518"/>
    </location>
</feature>
<feature type="transmembrane region" description="Helical" evidence="9">
    <location>
        <begin position="144"/>
        <end position="161"/>
    </location>
</feature>
<feature type="transmembrane region" description="Helical" evidence="9">
    <location>
        <begin position="301"/>
        <end position="320"/>
    </location>
</feature>
<dbReference type="InterPro" id="IPR050297">
    <property type="entry name" value="LipidA_mod_glycosyltrf_83"/>
</dbReference>
<gene>
    <name evidence="12" type="ORF">ACH49Z_02060</name>
</gene>
<evidence type="ECO:0000256" key="7">
    <source>
        <dbReference type="ARBA" id="ARBA00023136"/>
    </source>
</evidence>
<keyword evidence="7 9" id="KW-0472">Membrane</keyword>
<reference evidence="12 13" key="1">
    <citation type="submission" date="2024-10" db="EMBL/GenBank/DDBJ databases">
        <title>The Natural Products Discovery Center: Release of the First 8490 Sequenced Strains for Exploring Actinobacteria Biosynthetic Diversity.</title>
        <authorList>
            <person name="Kalkreuter E."/>
            <person name="Kautsar S.A."/>
            <person name="Yang D."/>
            <person name="Bader C.D."/>
            <person name="Teijaro C.N."/>
            <person name="Fluegel L."/>
            <person name="Davis C.M."/>
            <person name="Simpson J.R."/>
            <person name="Lauterbach L."/>
            <person name="Steele A.D."/>
            <person name="Gui C."/>
            <person name="Meng S."/>
            <person name="Li G."/>
            <person name="Viehrig K."/>
            <person name="Ye F."/>
            <person name="Su P."/>
            <person name="Kiefer A.F."/>
            <person name="Nichols A."/>
            <person name="Cepeda A.J."/>
            <person name="Yan W."/>
            <person name="Fan B."/>
            <person name="Jiang Y."/>
            <person name="Adhikari A."/>
            <person name="Zheng C.-J."/>
            <person name="Schuster L."/>
            <person name="Cowan T.M."/>
            <person name="Smanski M.J."/>
            <person name="Chevrette M.G."/>
            <person name="De Carvalho L.P.S."/>
            <person name="Shen B."/>
        </authorList>
    </citation>
    <scope>NUCLEOTIDE SEQUENCE [LARGE SCALE GENOMIC DNA]</scope>
    <source>
        <strain evidence="12 13">NPDC019377</strain>
    </source>
</reference>
<dbReference type="Pfam" id="PF13231">
    <property type="entry name" value="PMT_2"/>
    <property type="match status" value="1"/>
</dbReference>
<organism evidence="12 13">
    <name type="scientific">Nocardia testacea</name>
    <dbReference type="NCBI Taxonomy" id="248551"/>
    <lineage>
        <taxon>Bacteria</taxon>
        <taxon>Bacillati</taxon>
        <taxon>Actinomycetota</taxon>
        <taxon>Actinomycetes</taxon>
        <taxon>Mycobacteriales</taxon>
        <taxon>Nocardiaceae</taxon>
        <taxon>Nocardia</taxon>
    </lineage>
</organism>
<feature type="transmembrane region" description="Helical" evidence="9">
    <location>
        <begin position="384"/>
        <end position="404"/>
    </location>
</feature>
<evidence type="ECO:0000313" key="12">
    <source>
        <dbReference type="EMBL" id="MFI2228622.1"/>
    </source>
</evidence>
<evidence type="ECO:0000313" key="13">
    <source>
        <dbReference type="Proteomes" id="UP001611494"/>
    </source>
</evidence>
<evidence type="ECO:0000256" key="1">
    <source>
        <dbReference type="ARBA" id="ARBA00004651"/>
    </source>
</evidence>
<feature type="transmembrane region" description="Helical" evidence="9">
    <location>
        <begin position="12"/>
        <end position="29"/>
    </location>
</feature>
<dbReference type="Pfam" id="PF24878">
    <property type="entry name" value="YkcB_C"/>
    <property type="match status" value="1"/>
</dbReference>
<feature type="transmembrane region" description="Helical" evidence="9">
    <location>
        <begin position="188"/>
        <end position="206"/>
    </location>
</feature>
<evidence type="ECO:0000256" key="6">
    <source>
        <dbReference type="ARBA" id="ARBA00022989"/>
    </source>
</evidence>
<evidence type="ECO:0000256" key="8">
    <source>
        <dbReference type="SAM" id="MobiDB-lite"/>
    </source>
</evidence>
<feature type="domain" description="Putative mannosyltransferase YkcA/B-like C-terminal" evidence="11">
    <location>
        <begin position="541"/>
        <end position="632"/>
    </location>
</feature>
<feature type="transmembrane region" description="Helical" evidence="9">
    <location>
        <begin position="118"/>
        <end position="138"/>
    </location>
</feature>
<keyword evidence="6 9" id="KW-1133">Transmembrane helix</keyword>
<feature type="transmembrane region" description="Helical" evidence="9">
    <location>
        <begin position="166"/>
        <end position="182"/>
    </location>
</feature>
<evidence type="ECO:0000256" key="5">
    <source>
        <dbReference type="ARBA" id="ARBA00022692"/>
    </source>
</evidence>
<keyword evidence="4 12" id="KW-0808">Transferase</keyword>
<dbReference type="EC" id="2.4.-.-" evidence="12"/>
<feature type="transmembrane region" description="Helical" evidence="9">
    <location>
        <begin position="90"/>
        <end position="111"/>
    </location>
</feature>
<proteinExistence type="predicted"/>
<sequence>MTIAPSRVARREWLSLAALLIGTGVLYLWNLSANGWANSFYSAAVQSGAISWKAFFFGSSDWSNAITVDKTPAALWPMALSARLFGLSSWSMLVPQVLLGVGSVALLWAIVRRYFGPAAGFVAGLVLAVTPVAALMFRFNNPDALLVFLMIAACWAMLRAVENGRVRWLLLCGVLVGLGFLAKQLQVLLVVPPLALTYLIAGPDGLGKRVVRLFAAGAGVVLGTGWWLLIATLWPADNRPYFGGSQHNSIIELTLGYNGLDRLGQFGSSDARSGFGPPSGGGPFGHAGITRLFDASVGGQIAWFIPAAAVLSVAGIVLCGKAARIDLRRATLLLFAFWGLVTGLVFSFMRGIFHEYYTVALAPALAGAIGAGGMMVWRRRDRMSARVILVGTVLVTAGTAWVLLARTADFVPWLRWAIAIAAVLAALGPAVGTRGRAVAVLTAAAVAVAGLAGPVAYVVQTIVHSSGGPLPKAGPDTGWPGGPPPGDGAPGAASGGRGPGGPGSPPRPGSGPVVYIVGPGPGTAPPIAGFPGASTALDARLTALLKEDADRFRWPAATVSSMGAAGYQLAANVPVMAIGGFAGGDPFPTLEQFQQFVDAGDIHYLITNDRGPGRPGRSDNEGTRITQWVRDNFPAVEIGGTTLYDLTAR</sequence>
<dbReference type="RefSeq" id="WP_397058917.1">
    <property type="nucleotide sequence ID" value="NZ_JBIRYL010000001.1"/>
</dbReference>
<dbReference type="InterPro" id="IPR038731">
    <property type="entry name" value="RgtA/B/C-like"/>
</dbReference>
<protein>
    <submittedName>
        <fullName evidence="12">ArnT family glycosyltransferase</fullName>
        <ecNumber evidence="12">2.4.-.-</ecNumber>
    </submittedName>
</protein>
<comment type="subcellular location">
    <subcellularLocation>
        <location evidence="1">Cell membrane</location>
        <topology evidence="1">Multi-pass membrane protein</topology>
    </subcellularLocation>
</comment>
<dbReference type="PANTHER" id="PTHR33908:SF3">
    <property type="entry name" value="UNDECAPRENYL PHOSPHATE-ALPHA-4-AMINO-4-DEOXY-L-ARABINOSE ARABINOSYL TRANSFERASE"/>
    <property type="match status" value="1"/>
</dbReference>
<evidence type="ECO:0000256" key="9">
    <source>
        <dbReference type="SAM" id="Phobius"/>
    </source>
</evidence>
<feature type="transmembrane region" description="Helical" evidence="9">
    <location>
        <begin position="213"/>
        <end position="234"/>
    </location>
</feature>
<dbReference type="InterPro" id="IPR056785">
    <property type="entry name" value="YkcA/B-like_C"/>
</dbReference>
<comment type="caution">
    <text evidence="12">The sequence shown here is derived from an EMBL/GenBank/DDBJ whole genome shotgun (WGS) entry which is preliminary data.</text>
</comment>
<evidence type="ECO:0000256" key="3">
    <source>
        <dbReference type="ARBA" id="ARBA00022676"/>
    </source>
</evidence>
<evidence type="ECO:0000259" key="10">
    <source>
        <dbReference type="Pfam" id="PF13231"/>
    </source>
</evidence>
<keyword evidence="5 9" id="KW-0812">Transmembrane</keyword>
<dbReference type="GO" id="GO:0016757">
    <property type="term" value="F:glycosyltransferase activity"/>
    <property type="evidence" value="ECO:0007669"/>
    <property type="project" value="UniProtKB-KW"/>
</dbReference>
<evidence type="ECO:0000256" key="4">
    <source>
        <dbReference type="ARBA" id="ARBA00022679"/>
    </source>
</evidence>
<feature type="transmembrane region" description="Helical" evidence="9">
    <location>
        <begin position="332"/>
        <end position="353"/>
    </location>
</feature>
<keyword evidence="3 12" id="KW-0328">Glycosyltransferase</keyword>
<feature type="transmembrane region" description="Helical" evidence="9">
    <location>
        <begin position="438"/>
        <end position="459"/>
    </location>
</feature>
<feature type="transmembrane region" description="Helical" evidence="9">
    <location>
        <begin position="410"/>
        <end position="431"/>
    </location>
</feature>
<feature type="domain" description="Glycosyltransferase RgtA/B/C/D-like" evidence="10">
    <location>
        <begin position="69"/>
        <end position="213"/>
    </location>
</feature>
<dbReference type="Proteomes" id="UP001611494">
    <property type="component" value="Unassembled WGS sequence"/>
</dbReference>
<dbReference type="PANTHER" id="PTHR33908">
    <property type="entry name" value="MANNOSYLTRANSFERASE YKCB-RELATED"/>
    <property type="match status" value="1"/>
</dbReference>
<feature type="transmembrane region" description="Helical" evidence="9">
    <location>
        <begin position="359"/>
        <end position="377"/>
    </location>
</feature>
<evidence type="ECO:0000256" key="2">
    <source>
        <dbReference type="ARBA" id="ARBA00022475"/>
    </source>
</evidence>